<dbReference type="PANTHER" id="PTHR42948:SF1">
    <property type="entry name" value="TRANSPORTER"/>
    <property type="match status" value="1"/>
</dbReference>
<dbReference type="InterPro" id="IPR047218">
    <property type="entry name" value="YocR/YhdH-like"/>
</dbReference>
<evidence type="ECO:0000256" key="4">
    <source>
        <dbReference type="ARBA" id="ARBA00022989"/>
    </source>
</evidence>
<dbReference type="EMBL" id="FPBT01000033">
    <property type="protein sequence ID" value="SFU68600.1"/>
    <property type="molecule type" value="Genomic_DNA"/>
</dbReference>
<feature type="transmembrane region" description="Helical" evidence="6">
    <location>
        <begin position="43"/>
        <end position="67"/>
    </location>
</feature>
<evidence type="ECO:0000256" key="6">
    <source>
        <dbReference type="SAM" id="Phobius"/>
    </source>
</evidence>
<dbReference type="Pfam" id="PF00209">
    <property type="entry name" value="SNF"/>
    <property type="match status" value="2"/>
</dbReference>
<feature type="transmembrane region" description="Helical" evidence="6">
    <location>
        <begin position="88"/>
        <end position="112"/>
    </location>
</feature>
<evidence type="ECO:0000256" key="5">
    <source>
        <dbReference type="ARBA" id="ARBA00023136"/>
    </source>
</evidence>
<dbReference type="SUPFAM" id="SSF161070">
    <property type="entry name" value="SNF-like"/>
    <property type="match status" value="1"/>
</dbReference>
<evidence type="ECO:0000313" key="8">
    <source>
        <dbReference type="Proteomes" id="UP000198817"/>
    </source>
</evidence>
<feature type="transmembrane region" description="Helical" evidence="6">
    <location>
        <begin position="12"/>
        <end position="31"/>
    </location>
</feature>
<evidence type="ECO:0000313" key="7">
    <source>
        <dbReference type="EMBL" id="SFU68600.1"/>
    </source>
</evidence>
<feature type="transmembrane region" description="Helical" evidence="6">
    <location>
        <begin position="219"/>
        <end position="247"/>
    </location>
</feature>
<dbReference type="PRINTS" id="PR00176">
    <property type="entry name" value="NANEUSMPORT"/>
</dbReference>
<keyword evidence="2" id="KW-0813">Transport</keyword>
<feature type="transmembrane region" description="Helical" evidence="6">
    <location>
        <begin position="149"/>
        <end position="167"/>
    </location>
</feature>
<reference evidence="7 8" key="1">
    <citation type="submission" date="2016-10" db="EMBL/GenBank/DDBJ databases">
        <authorList>
            <person name="de Groot N.N."/>
        </authorList>
    </citation>
    <scope>NUCLEOTIDE SEQUENCE [LARGE SCALE GENOMIC DNA]</scope>
    <source>
        <strain evidence="7 8">KHGC13</strain>
    </source>
</reference>
<dbReference type="InterPro" id="IPR000175">
    <property type="entry name" value="Na/ntran_symport"/>
</dbReference>
<keyword evidence="4 6" id="KW-1133">Transmembrane helix</keyword>
<gene>
    <name evidence="7" type="ORF">SAMN05216508_1335</name>
</gene>
<feature type="transmembrane region" description="Helical" evidence="6">
    <location>
        <begin position="179"/>
        <end position="199"/>
    </location>
</feature>
<name>A0A1I7I6Q3_9FIRM</name>
<proteinExistence type="predicted"/>
<keyword evidence="3 6" id="KW-0812">Transmembrane</keyword>
<dbReference type="Proteomes" id="UP000198817">
    <property type="component" value="Unassembled WGS sequence"/>
</dbReference>
<feature type="transmembrane region" description="Helical" evidence="6">
    <location>
        <begin position="314"/>
        <end position="336"/>
    </location>
</feature>
<evidence type="ECO:0000256" key="3">
    <source>
        <dbReference type="ARBA" id="ARBA00022692"/>
    </source>
</evidence>
<dbReference type="AlphaFoldDB" id="A0A1I7I6Q3"/>
<protein>
    <submittedName>
        <fullName evidence="7">Neurotransmitter:Na+ symporter, NSS family</fullName>
    </submittedName>
</protein>
<dbReference type="NCBIfam" id="NF037979">
    <property type="entry name" value="Na_transp"/>
    <property type="match status" value="1"/>
</dbReference>
<dbReference type="CDD" id="cd10336">
    <property type="entry name" value="SLC6sbd_Tyt1-Like"/>
    <property type="match status" value="1"/>
</dbReference>
<comment type="subcellular location">
    <subcellularLocation>
        <location evidence="1">Membrane</location>
        <topology evidence="1">Multi-pass membrane protein</topology>
    </subcellularLocation>
</comment>
<keyword evidence="8" id="KW-1185">Reference proteome</keyword>
<organism evidence="7 8">
    <name type="scientific">Eubacterium pyruvativorans</name>
    <dbReference type="NCBI Taxonomy" id="155865"/>
    <lineage>
        <taxon>Bacteria</taxon>
        <taxon>Bacillati</taxon>
        <taxon>Bacillota</taxon>
        <taxon>Clostridia</taxon>
        <taxon>Eubacteriales</taxon>
        <taxon>Eubacteriaceae</taxon>
        <taxon>Eubacterium</taxon>
    </lineage>
</organism>
<sequence>MNNSEKRGGFASSFGFLMAAVGSAVGLGNIWGFPYKAGANGGFAFIIIYIILAVFLGYPMMIGEIALGRKTRTSAVQAFHKADRRLTIGGIFDTLSPFCLICFYVVLGGFVMKYMVANFGDMIHAGFGVGDTKSDDFFGALISTPTSSLPWMLLFLGLTGLVIAKGVESGIEKFSKVAMPALYLLLIIMAIRCCTLPGAKGGLEFMFKPNFEVFKGTGWFKVFAAAGSQLFFSLSLASGCLISFGSYLDKDANIEKQAVLVPVLDTIAALLAGCCVLPAVFAMGIEPSGGPGLLFVSLQTVFDGMGSFGPLFGFIFYLLVFLAALSSSIGMMEGAVSALIDHRLQQGKSGSRARMTGIAVLLALLGGILVTVDQLGGNTAMWKPFGQPSWLDAFDLLGEGIFMPLGGLIMTILLGWTRRHYLDDEIEHGSPYRTKGFVNFSMRYIAPILMAFIVFIQISTFFFSKTAWFQALMG</sequence>
<dbReference type="OrthoDB" id="9762833at2"/>
<keyword evidence="5 6" id="KW-0472">Membrane</keyword>
<dbReference type="STRING" id="155865.SAMN05216515_1365"/>
<evidence type="ECO:0000256" key="2">
    <source>
        <dbReference type="ARBA" id="ARBA00022448"/>
    </source>
</evidence>
<dbReference type="RefSeq" id="WP_090472044.1">
    <property type="nucleotide sequence ID" value="NZ_CACZKG010000005.1"/>
</dbReference>
<feature type="transmembrane region" description="Helical" evidence="6">
    <location>
        <begin position="396"/>
        <end position="416"/>
    </location>
</feature>
<feature type="transmembrane region" description="Helical" evidence="6">
    <location>
        <begin position="444"/>
        <end position="464"/>
    </location>
</feature>
<evidence type="ECO:0000256" key="1">
    <source>
        <dbReference type="ARBA" id="ARBA00004141"/>
    </source>
</evidence>
<feature type="transmembrane region" description="Helical" evidence="6">
    <location>
        <begin position="259"/>
        <end position="285"/>
    </location>
</feature>
<dbReference type="PANTHER" id="PTHR42948">
    <property type="entry name" value="TRANSPORTER"/>
    <property type="match status" value="1"/>
</dbReference>
<dbReference type="PROSITE" id="PS50267">
    <property type="entry name" value="NA_NEUROTRAN_SYMP_3"/>
    <property type="match status" value="1"/>
</dbReference>
<dbReference type="GO" id="GO:0016020">
    <property type="term" value="C:membrane"/>
    <property type="evidence" value="ECO:0007669"/>
    <property type="project" value="UniProtKB-SubCell"/>
</dbReference>
<feature type="transmembrane region" description="Helical" evidence="6">
    <location>
        <begin position="357"/>
        <end position="376"/>
    </location>
</feature>
<dbReference type="InterPro" id="IPR037272">
    <property type="entry name" value="SNS_sf"/>
</dbReference>
<accession>A0A1I7I6Q3</accession>